<reference evidence="2" key="2">
    <citation type="journal article" date="2021" name="PeerJ">
        <title>Extensive microbial diversity within the chicken gut microbiome revealed by metagenomics and culture.</title>
        <authorList>
            <person name="Gilroy R."/>
            <person name="Ravi A."/>
            <person name="Getino M."/>
            <person name="Pursley I."/>
            <person name="Horton D.L."/>
            <person name="Alikhan N.F."/>
            <person name="Baker D."/>
            <person name="Gharbi K."/>
            <person name="Hall N."/>
            <person name="Watson M."/>
            <person name="Adriaenssens E.M."/>
            <person name="Foster-Nyarko E."/>
            <person name="Jarju S."/>
            <person name="Secka A."/>
            <person name="Antonio M."/>
            <person name="Oren A."/>
            <person name="Chaudhuri R.R."/>
            <person name="La Ragione R."/>
            <person name="Hildebrand F."/>
            <person name="Pallen M.J."/>
        </authorList>
    </citation>
    <scope>NUCLEOTIDE SEQUENCE</scope>
    <source>
        <strain evidence="2">ChiW3-316</strain>
    </source>
</reference>
<dbReference type="Pfam" id="PF06864">
    <property type="entry name" value="PAP_PilO"/>
    <property type="match status" value="1"/>
</dbReference>
<evidence type="ECO:0000313" key="3">
    <source>
        <dbReference type="Proteomes" id="UP000824107"/>
    </source>
</evidence>
<proteinExistence type="predicted"/>
<organism evidence="2 3">
    <name type="scientific">Candidatus Scatocola faecipullorum</name>
    <dbReference type="NCBI Taxonomy" id="2840917"/>
    <lineage>
        <taxon>Bacteria</taxon>
        <taxon>Pseudomonadati</taxon>
        <taxon>Pseudomonadota</taxon>
        <taxon>Alphaproteobacteria</taxon>
        <taxon>Rhodospirillales</taxon>
        <taxon>Rhodospirillaceae</taxon>
        <taxon>Rhodospirillaceae incertae sedis</taxon>
        <taxon>Candidatus Scatocola</taxon>
    </lineage>
</organism>
<comment type="caution">
    <text evidence="2">The sequence shown here is derived from an EMBL/GenBank/DDBJ whole genome shotgun (WGS) entry which is preliminary data.</text>
</comment>
<keyword evidence="1" id="KW-0812">Transmembrane</keyword>
<gene>
    <name evidence="2" type="primary">pilO2</name>
    <name evidence="2" type="ORF">IAD20_05445</name>
</gene>
<feature type="transmembrane region" description="Helical" evidence="1">
    <location>
        <begin position="194"/>
        <end position="218"/>
    </location>
</feature>
<dbReference type="InterPro" id="IPR009663">
    <property type="entry name" value="PAP_PilO"/>
</dbReference>
<dbReference type="AlphaFoldDB" id="A0A9D1M4N7"/>
<dbReference type="EMBL" id="DVNC01000036">
    <property type="protein sequence ID" value="HIU53507.1"/>
    <property type="molecule type" value="Genomic_DNA"/>
</dbReference>
<protein>
    <submittedName>
        <fullName evidence="2">Type 4b pilus protein PilO2</fullName>
    </submittedName>
</protein>
<sequence length="425" mass="47323">MVLEDAKFQDQDFDSNVNRSWGTEINIEGTSYATSLFWQPLQNKDDPYAEVEEASAGVLEGADLFCIKPGKAPQFGICVSHEGYKSGTPAAAVSLATALSDRSSFVGVFKVKNGWWYTCVRNDIILSDGDMLFLNEEDAKNQFLSMLAVPDWGRKIAPPEWEIEETEYPELGKLLQRGAKGKLQKIKALRGTKLIAVIAVSGIIGFWLLSSIISSLFFSPPKRPIIAPVQPKIVKPVEEPPEIKPWERLNNPTDIMLQCRDGINALIRIMPPGWKIGGLSCGPSGVTTFWTREVGRISWIDKALNVSGINFSGKSVSDDGNTMMVSVPLNKVDIISSPPQYMDVDLKNVLNNMFQAIGQEISLTSFSYTSPRNNIYRSVKFSFDSMQNPSVWNDLLTKFSGLEINNIKYDVTSKKWHYEGAIYVL</sequence>
<reference evidence="2" key="1">
    <citation type="submission" date="2020-10" db="EMBL/GenBank/DDBJ databases">
        <authorList>
            <person name="Gilroy R."/>
        </authorList>
    </citation>
    <scope>NUCLEOTIDE SEQUENCE</scope>
    <source>
        <strain evidence="2">ChiW3-316</strain>
    </source>
</reference>
<evidence type="ECO:0000313" key="2">
    <source>
        <dbReference type="EMBL" id="HIU53507.1"/>
    </source>
</evidence>
<evidence type="ECO:0000256" key="1">
    <source>
        <dbReference type="SAM" id="Phobius"/>
    </source>
</evidence>
<keyword evidence="1" id="KW-0472">Membrane</keyword>
<name>A0A9D1M4N7_9PROT</name>
<keyword evidence="1" id="KW-1133">Transmembrane helix</keyword>
<dbReference type="Proteomes" id="UP000824107">
    <property type="component" value="Unassembled WGS sequence"/>
</dbReference>
<accession>A0A9D1M4N7</accession>